<dbReference type="SMART" id="SM00867">
    <property type="entry name" value="YceI"/>
    <property type="match status" value="1"/>
</dbReference>
<dbReference type="AlphaFoldDB" id="A0A0S7EG46"/>
<protein>
    <submittedName>
        <fullName evidence="1">Uncharacterized protein</fullName>
    </submittedName>
</protein>
<dbReference type="EMBL" id="CP013690">
    <property type="protein sequence ID" value="ALU25453.1"/>
    <property type="molecule type" value="Genomic_DNA"/>
</dbReference>
<dbReference type="eggNOG" id="COG2353">
    <property type="taxonomic scope" value="Bacteria"/>
</dbReference>
<sequence>MKKIALLFVATLFSVASFAQTKWNVDNYHSFLNFSVKHLGISFVDGRFDKYEGTFEGTPEDLTKGTFKFSVDMNSVNTSIEMRDNHLKADVFFAAEKFPAMTFESKSIKKVGKDQYKLEGNLTIRDITKPVTFDLTYGGLLKDDGQGNTKLGFQASTTINRFDFGVAYDPSGQAIAKDVKINVNLEFNQVK</sequence>
<organism evidence="1 2">
    <name type="scientific">Myroides odoratimimus</name>
    <dbReference type="NCBI Taxonomy" id="76832"/>
    <lineage>
        <taxon>Bacteria</taxon>
        <taxon>Pseudomonadati</taxon>
        <taxon>Bacteroidota</taxon>
        <taxon>Flavobacteriia</taxon>
        <taxon>Flavobacteriales</taxon>
        <taxon>Flavobacteriaceae</taxon>
        <taxon>Myroides</taxon>
    </lineage>
</organism>
<reference evidence="1 2" key="1">
    <citation type="journal article" date="2016" name="J. Zhejiang Univ. Sci. B">
        <title>Antibiotic resistance mechanisms of Myroides sp.</title>
        <authorList>
            <person name="Hu S."/>
            <person name="Yuan S."/>
            <person name="Qu H."/>
            <person name="Jiang T."/>
            <person name="Zhou Y."/>
            <person name="Wang M."/>
            <person name="Ming D."/>
        </authorList>
    </citation>
    <scope>NUCLEOTIDE SEQUENCE [LARGE SCALE GENOMIC DNA]</scope>
    <source>
        <strain evidence="1 2">PR63039</strain>
    </source>
</reference>
<dbReference type="Gene3D" id="2.40.128.110">
    <property type="entry name" value="Lipid/polyisoprenoid-binding, YceI-like"/>
    <property type="match status" value="1"/>
</dbReference>
<gene>
    <name evidence="1" type="ORF">AS202_04485</name>
</gene>
<dbReference type="PANTHER" id="PTHR34406">
    <property type="entry name" value="PROTEIN YCEI"/>
    <property type="match status" value="1"/>
</dbReference>
<dbReference type="InterPro" id="IPR007372">
    <property type="entry name" value="Lipid/polyisoprenoid-bd_YceI"/>
</dbReference>
<dbReference type="KEGG" id="mod:AS202_04485"/>
<proteinExistence type="predicted"/>
<dbReference type="PANTHER" id="PTHR34406:SF1">
    <property type="entry name" value="PROTEIN YCEI"/>
    <property type="match status" value="1"/>
</dbReference>
<dbReference type="Pfam" id="PF04264">
    <property type="entry name" value="YceI"/>
    <property type="match status" value="1"/>
</dbReference>
<dbReference type="InterPro" id="IPR036761">
    <property type="entry name" value="TTHA0802/YceI-like_sf"/>
</dbReference>
<evidence type="ECO:0000313" key="2">
    <source>
        <dbReference type="Proteomes" id="UP000069030"/>
    </source>
</evidence>
<evidence type="ECO:0000313" key="1">
    <source>
        <dbReference type="EMBL" id="ALU25453.1"/>
    </source>
</evidence>
<name>A0A0S7EG46_9FLAO</name>
<accession>A0A0S7EG46</accession>
<dbReference type="RefSeq" id="WP_006259858.1">
    <property type="nucleotide sequence ID" value="NZ_BCMQ01000009.1"/>
</dbReference>
<dbReference type="Proteomes" id="UP000069030">
    <property type="component" value="Chromosome"/>
</dbReference>
<dbReference type="SUPFAM" id="SSF101874">
    <property type="entry name" value="YceI-like"/>
    <property type="match status" value="1"/>
</dbReference>